<keyword evidence="5" id="KW-1185">Reference proteome</keyword>
<evidence type="ECO:0000256" key="2">
    <source>
        <dbReference type="SAM" id="Phobius"/>
    </source>
</evidence>
<accession>A0A5B1CMM2</accession>
<feature type="transmembrane region" description="Helical" evidence="2">
    <location>
        <begin position="528"/>
        <end position="549"/>
    </location>
</feature>
<comment type="caution">
    <text evidence="4">The sequence shown here is derived from an EMBL/GenBank/DDBJ whole genome shotgun (WGS) entry which is preliminary data.</text>
</comment>
<feature type="domain" description="Helix-turn-helix" evidence="3">
    <location>
        <begin position="4"/>
        <end position="49"/>
    </location>
</feature>
<keyword evidence="2" id="KW-0812">Transmembrane</keyword>
<feature type="region of interest" description="Disordered" evidence="1">
    <location>
        <begin position="75"/>
        <end position="113"/>
    </location>
</feature>
<dbReference type="Pfam" id="PF12728">
    <property type="entry name" value="HTH_17"/>
    <property type="match status" value="1"/>
</dbReference>
<dbReference type="RefSeq" id="WP_068262352.1">
    <property type="nucleotide sequence ID" value="NZ_LWSK01000035.1"/>
</dbReference>
<evidence type="ECO:0000259" key="3">
    <source>
        <dbReference type="Pfam" id="PF12728"/>
    </source>
</evidence>
<proteinExistence type="predicted"/>
<evidence type="ECO:0000256" key="1">
    <source>
        <dbReference type="SAM" id="MobiDB-lite"/>
    </source>
</evidence>
<gene>
    <name evidence="4" type="ORF">LF1_31430</name>
</gene>
<feature type="region of interest" description="Disordered" evidence="1">
    <location>
        <begin position="207"/>
        <end position="238"/>
    </location>
</feature>
<evidence type="ECO:0000313" key="4">
    <source>
        <dbReference type="EMBL" id="KAA1260603.1"/>
    </source>
</evidence>
<dbReference type="Proteomes" id="UP000322699">
    <property type="component" value="Unassembled WGS sequence"/>
</dbReference>
<dbReference type="AlphaFoldDB" id="A0A5B1CMM2"/>
<reference evidence="4 5" key="1">
    <citation type="submission" date="2019-08" db="EMBL/GenBank/DDBJ databases">
        <title>Deep-cultivation of Planctomycetes and their phenomic and genomic characterization uncovers novel biology.</title>
        <authorList>
            <person name="Wiegand S."/>
            <person name="Jogler M."/>
            <person name="Boedeker C."/>
            <person name="Pinto D."/>
            <person name="Vollmers J."/>
            <person name="Rivas-Marin E."/>
            <person name="Kohn T."/>
            <person name="Peeters S.H."/>
            <person name="Heuer A."/>
            <person name="Rast P."/>
            <person name="Oberbeckmann S."/>
            <person name="Bunk B."/>
            <person name="Jeske O."/>
            <person name="Meyerdierks A."/>
            <person name="Storesund J.E."/>
            <person name="Kallscheuer N."/>
            <person name="Luecker S."/>
            <person name="Lage O.M."/>
            <person name="Pohl T."/>
            <person name="Merkel B.J."/>
            <person name="Hornburger P."/>
            <person name="Mueller R.-W."/>
            <person name="Bruemmer F."/>
            <person name="Labrenz M."/>
            <person name="Spormann A.M."/>
            <person name="Op Den Camp H."/>
            <person name="Overmann J."/>
            <person name="Amann R."/>
            <person name="Jetten M.S.M."/>
            <person name="Mascher T."/>
            <person name="Medema M.H."/>
            <person name="Devos D.P."/>
            <person name="Kaster A.-K."/>
            <person name="Ovreas L."/>
            <person name="Rohde M."/>
            <person name="Galperin M.Y."/>
            <person name="Jogler C."/>
        </authorList>
    </citation>
    <scope>NUCLEOTIDE SEQUENCE [LARGE SCALE GENOMIC DNA]</scope>
    <source>
        <strain evidence="4 5">LF1</strain>
    </source>
</reference>
<dbReference type="InterPro" id="IPR041657">
    <property type="entry name" value="HTH_17"/>
</dbReference>
<name>A0A5B1CMM2_9BACT</name>
<keyword evidence="2" id="KW-1133">Transmembrane helix</keyword>
<protein>
    <submittedName>
        <fullName evidence="4">Helix-turn-helix domain protein</fullName>
    </submittedName>
</protein>
<dbReference type="EMBL" id="VRLW01000001">
    <property type="protein sequence ID" value="KAA1260603.1"/>
    <property type="molecule type" value="Genomic_DNA"/>
</dbReference>
<sequence length="578" mass="57871">MAEYLSLEDAAKQLGIPTEKLVELRSQGQVRGFRDGASWKFPENEIERLQDDLADLVGGGSGFLVSDDSELSLGSSIIGGDEGSDVGDGSGSGNDSDLGIGIGSEKLSTGSGGSDVNLVTADGEGSDVAIVASDMDLLADSASDLIENHELVELDSAELNLKDPAITHDSAQIDLAIEPNAGSTGPVTDAELKEIAESHPDVLAGEDEAAEDDSIDNSLDFGPDSEADVLGGGVSEEPAAGASSLELMKELDDEPAGTDSLLGGDSRGADVLSELDLLSAEQGGSGLISGDSEDLLVSSGIASGSGLGSSMGADLIGGSDLSGIDDALADDDDLVIADDDDDLVISSAGSDISVAGDSGINLMSPSDSGLSLESEPLDLAGSSISALDLGAELADGSGIGSGSGSGSGSGISGESLADFEADEEFQLSPSGVGLDADIDSGSQVIEIEDSGEAIGEAVVFDDAAVAEADPMGGDVFGDSAGFADGGFDDAPAGDDGFGDDDGEAIALDDSEVQPMGASATAAYEVPFSMLQCVALMSILLMMGLCGMLMTDLVRNMWTYNEVSAPVSTLTDTLIGLIE</sequence>
<evidence type="ECO:0000313" key="5">
    <source>
        <dbReference type="Proteomes" id="UP000322699"/>
    </source>
</evidence>
<dbReference type="OrthoDB" id="283946at2"/>
<organism evidence="4 5">
    <name type="scientific">Rubripirellula obstinata</name>
    <dbReference type="NCBI Taxonomy" id="406547"/>
    <lineage>
        <taxon>Bacteria</taxon>
        <taxon>Pseudomonadati</taxon>
        <taxon>Planctomycetota</taxon>
        <taxon>Planctomycetia</taxon>
        <taxon>Pirellulales</taxon>
        <taxon>Pirellulaceae</taxon>
        <taxon>Rubripirellula</taxon>
    </lineage>
</organism>
<keyword evidence="2" id="KW-0472">Membrane</keyword>